<dbReference type="Gene3D" id="3.40.1110.10">
    <property type="entry name" value="Calcium-transporting ATPase, cytoplasmic domain N"/>
    <property type="match status" value="1"/>
</dbReference>
<evidence type="ECO:0000313" key="10">
    <source>
        <dbReference type="EMBL" id="ORZ41520.1"/>
    </source>
</evidence>
<dbReference type="InterPro" id="IPR023214">
    <property type="entry name" value="HAD_sf"/>
</dbReference>
<dbReference type="AlphaFoldDB" id="A0A1Y2I3T1"/>
<dbReference type="InterPro" id="IPR006121">
    <property type="entry name" value="HMA_dom"/>
</dbReference>
<evidence type="ECO:0000259" key="9">
    <source>
        <dbReference type="PROSITE" id="PS50846"/>
    </source>
</evidence>
<dbReference type="InterPro" id="IPR023298">
    <property type="entry name" value="ATPase_P-typ_TM_dom_sf"/>
</dbReference>
<evidence type="ECO:0000256" key="3">
    <source>
        <dbReference type="ARBA" id="ARBA00022692"/>
    </source>
</evidence>
<feature type="transmembrane region" description="Helical" evidence="8">
    <location>
        <begin position="408"/>
        <end position="427"/>
    </location>
</feature>
<dbReference type="STRING" id="765915.A0A1Y2I3T1"/>
<dbReference type="OrthoDB" id="432719at2759"/>
<dbReference type="Proteomes" id="UP000193411">
    <property type="component" value="Unassembled WGS sequence"/>
</dbReference>
<dbReference type="GO" id="GO:0005524">
    <property type="term" value="F:ATP binding"/>
    <property type="evidence" value="ECO:0007669"/>
    <property type="project" value="InterPro"/>
</dbReference>
<dbReference type="Gene3D" id="2.70.150.10">
    <property type="entry name" value="Calcium-transporting ATPase, cytoplasmic transduction domain A"/>
    <property type="match status" value="1"/>
</dbReference>
<dbReference type="SUPFAM" id="SSF55008">
    <property type="entry name" value="HMA, heavy metal-associated domain"/>
    <property type="match status" value="2"/>
</dbReference>
<evidence type="ECO:0000256" key="5">
    <source>
        <dbReference type="ARBA" id="ARBA00022967"/>
    </source>
</evidence>
<dbReference type="PROSITE" id="PS50846">
    <property type="entry name" value="HMA_2"/>
    <property type="match status" value="2"/>
</dbReference>
<evidence type="ECO:0000256" key="8">
    <source>
        <dbReference type="SAM" id="Phobius"/>
    </source>
</evidence>
<organism evidence="10 11">
    <name type="scientific">Catenaria anguillulae PL171</name>
    <dbReference type="NCBI Taxonomy" id="765915"/>
    <lineage>
        <taxon>Eukaryota</taxon>
        <taxon>Fungi</taxon>
        <taxon>Fungi incertae sedis</taxon>
        <taxon>Blastocladiomycota</taxon>
        <taxon>Blastocladiomycetes</taxon>
        <taxon>Blastocladiales</taxon>
        <taxon>Catenariaceae</taxon>
        <taxon>Catenaria</taxon>
    </lineage>
</organism>
<comment type="caution">
    <text evidence="10">The sequence shown here is derived from an EMBL/GenBank/DDBJ whole genome shotgun (WGS) entry which is preliminary data.</text>
</comment>
<dbReference type="FunFam" id="3.30.70.100:FF:000001">
    <property type="entry name" value="ATPase copper transporting beta"/>
    <property type="match status" value="2"/>
</dbReference>
<accession>A0A1Y2I3T1</accession>
<feature type="transmembrane region" description="Helical" evidence="8">
    <location>
        <begin position="367"/>
        <end position="388"/>
    </location>
</feature>
<dbReference type="InterPro" id="IPR036163">
    <property type="entry name" value="HMA_dom_sf"/>
</dbReference>
<dbReference type="PROSITE" id="PS00154">
    <property type="entry name" value="ATPASE_E1_E2"/>
    <property type="match status" value="1"/>
</dbReference>
<dbReference type="PANTHER" id="PTHR43520:SF32">
    <property type="entry name" value="COPPER RESISTANCE P-TYPE ATPASE (EUROFUNG)"/>
    <property type="match status" value="1"/>
</dbReference>
<evidence type="ECO:0000313" key="11">
    <source>
        <dbReference type="Proteomes" id="UP000193411"/>
    </source>
</evidence>
<dbReference type="NCBIfam" id="TIGR01494">
    <property type="entry name" value="ATPase_P-type"/>
    <property type="match status" value="1"/>
</dbReference>
<protein>
    <submittedName>
        <fullName evidence="10">E1-E2 ATPase-domain-containing protein</fullName>
    </submittedName>
</protein>
<dbReference type="GO" id="GO:0016887">
    <property type="term" value="F:ATP hydrolysis activity"/>
    <property type="evidence" value="ECO:0007669"/>
    <property type="project" value="InterPro"/>
</dbReference>
<keyword evidence="5" id="KW-1278">Translocase</keyword>
<dbReference type="InterPro" id="IPR018303">
    <property type="entry name" value="ATPase_P-typ_P_site"/>
</dbReference>
<keyword evidence="3 8" id="KW-0812">Transmembrane</keyword>
<feature type="domain" description="HMA" evidence="9">
    <location>
        <begin position="90"/>
        <end position="155"/>
    </location>
</feature>
<feature type="transmembrane region" description="Helical" evidence="8">
    <location>
        <begin position="448"/>
        <end position="469"/>
    </location>
</feature>
<sequence length="967" mass="101791">MSTPVTTTVAVGGMTCASCVRSLESGLLANSHIHSVAVNLLAGRAIVDHDSSALPIAQLISLVEDLGYGAEFLSSVSQLAAAVPEFETTTSTTLAIEGMTCASCVHALESGLQAMPLVISVAVNLLAGRAVVEHKSGLSPSSLASHVEELGYGAEVLASERVGIPTTNQVTTAGSMDTIRVEANEKRWLSHLADNFLASTTATLVRQEPFAKVHAAAPLIRYETATTLLEHAINIDDNDARSIHSTASSRSDQEPQFALDLLRKTSFTLPHLIDQDMWARLSESLSSHAGVTQIERGEASLHITFHPLVTSARDIAVTVGTLTGSDPLNLLNCNEDATTTGLSALVRNATRSREQHAAHTRIVRNRFLIGLFFAIPTFVLAMIIGMFLPTSHSARHTLETTPVFQGVSILDFSLLVLVSLCVGILGVPLARSAVMSLVKRGKPDMDALISLGVWAGYLASVVGLIINAVQDAPLEPMVLFANKDDMHAGHGRAQRIHLFFETPVFLLAFLGLGRWLEAIARGRAADAVAALVALQPDVVTQVIGGKWDGVGTVDGIVKEETVPSGNVYVGDFIKVIPGGRVPCDGVVISGSSLLDCSAITGEPVPIPARPFVRAASGALNAGPSTIILAVTNPAHSSTLARIATLVDSAQASSAGAKSDAELLADRVSGAFVPLVLILSALTFVVWEVLLAVEVFPVPNGFTAHTLALQYAVAVLVVACPCAVGLAVPTAVMVGAGVAAKHGVLVKDAGRVLERCAKMSYLVADKTGTLTMGKPTVVDDRYEPSAHESTSMDLLTFRAHVWAAVKSIENNSAHPLARAMMHHAQQYLAEFDPSNDISSAVSVHQVRETPGKGLSATVRVAGLTGEWQLWLGSPAYLSTIPTVLLPPLEDVAGTIVGCAIQTTPSSSPRLASLHILDDPIRPEARAPCAPCNSRTASSSSCARATIPPCPPRRPLARHSTHCRAKYAR</sequence>
<gene>
    <name evidence="10" type="ORF">BCR44DRAFT_1008709</name>
</gene>
<feature type="domain" description="HMA" evidence="9">
    <location>
        <begin position="5"/>
        <end position="71"/>
    </location>
</feature>
<dbReference type="GO" id="GO:0055070">
    <property type="term" value="P:copper ion homeostasis"/>
    <property type="evidence" value="ECO:0007669"/>
    <property type="project" value="TreeGrafter"/>
</dbReference>
<evidence type="ECO:0000256" key="7">
    <source>
        <dbReference type="ARBA" id="ARBA00023136"/>
    </source>
</evidence>
<dbReference type="Pfam" id="PF00403">
    <property type="entry name" value="HMA"/>
    <property type="match status" value="2"/>
</dbReference>
<dbReference type="InterPro" id="IPR059000">
    <property type="entry name" value="ATPase_P-type_domA"/>
</dbReference>
<reference evidence="10 11" key="1">
    <citation type="submission" date="2016-07" db="EMBL/GenBank/DDBJ databases">
        <title>Pervasive Adenine N6-methylation of Active Genes in Fungi.</title>
        <authorList>
            <consortium name="DOE Joint Genome Institute"/>
            <person name="Mondo S.J."/>
            <person name="Dannebaum R.O."/>
            <person name="Kuo R.C."/>
            <person name="Labutti K."/>
            <person name="Haridas S."/>
            <person name="Kuo A."/>
            <person name="Salamov A."/>
            <person name="Ahrendt S.R."/>
            <person name="Lipzen A."/>
            <person name="Sullivan W."/>
            <person name="Andreopoulos W.B."/>
            <person name="Clum A."/>
            <person name="Lindquist E."/>
            <person name="Daum C."/>
            <person name="Ramamoorthy G.K."/>
            <person name="Gryganskyi A."/>
            <person name="Culley D."/>
            <person name="Magnuson J.K."/>
            <person name="James T.Y."/>
            <person name="O'Malley M.A."/>
            <person name="Stajich J.E."/>
            <person name="Spatafora J.W."/>
            <person name="Visel A."/>
            <person name="Grigoriev I.V."/>
        </authorList>
    </citation>
    <scope>NUCLEOTIDE SEQUENCE [LARGE SCALE GENOMIC DNA]</scope>
    <source>
        <strain evidence="10 11">PL171</strain>
    </source>
</reference>
<dbReference type="PRINTS" id="PR00942">
    <property type="entry name" value="CUATPASEI"/>
</dbReference>
<dbReference type="Pfam" id="PF00122">
    <property type="entry name" value="E1-E2_ATPase"/>
    <property type="match status" value="1"/>
</dbReference>
<dbReference type="InterPro" id="IPR008250">
    <property type="entry name" value="ATPase_P-typ_transduc_dom_A_sf"/>
</dbReference>
<evidence type="ECO:0000256" key="1">
    <source>
        <dbReference type="ARBA" id="ARBA00004370"/>
    </source>
</evidence>
<dbReference type="SUPFAM" id="SSF81660">
    <property type="entry name" value="Metal cation-transporting ATPase, ATP-binding domain N"/>
    <property type="match status" value="1"/>
</dbReference>
<dbReference type="PROSITE" id="PS01047">
    <property type="entry name" value="HMA_1"/>
    <property type="match status" value="2"/>
</dbReference>
<comment type="subcellular location">
    <subcellularLocation>
        <location evidence="1">Membrane</location>
    </subcellularLocation>
</comment>
<proteinExistence type="inferred from homology"/>
<keyword evidence="11" id="KW-1185">Reference proteome</keyword>
<feature type="transmembrane region" description="Helical" evidence="8">
    <location>
        <begin position="667"/>
        <end position="686"/>
    </location>
</feature>
<dbReference type="Gene3D" id="3.30.70.100">
    <property type="match status" value="2"/>
</dbReference>
<evidence type="ECO:0000256" key="4">
    <source>
        <dbReference type="ARBA" id="ARBA00022723"/>
    </source>
</evidence>
<dbReference type="CDD" id="cd00371">
    <property type="entry name" value="HMA"/>
    <property type="match status" value="2"/>
</dbReference>
<dbReference type="InterPro" id="IPR001757">
    <property type="entry name" value="P_typ_ATPase"/>
</dbReference>
<dbReference type="PANTHER" id="PTHR43520">
    <property type="entry name" value="ATP7, ISOFORM B"/>
    <property type="match status" value="1"/>
</dbReference>
<keyword evidence="4" id="KW-0479">Metal-binding</keyword>
<comment type="similarity">
    <text evidence="2">Belongs to the cation transport ATPase (P-type) (TC 3.A.3) family. Type IB subfamily.</text>
</comment>
<keyword evidence="7 8" id="KW-0472">Membrane</keyword>
<name>A0A1Y2I3T1_9FUNG</name>
<evidence type="ECO:0000256" key="6">
    <source>
        <dbReference type="ARBA" id="ARBA00022989"/>
    </source>
</evidence>
<feature type="transmembrane region" description="Helical" evidence="8">
    <location>
        <begin position="496"/>
        <end position="516"/>
    </location>
</feature>
<dbReference type="SUPFAM" id="SSF81653">
    <property type="entry name" value="Calcium ATPase, transduction domain A"/>
    <property type="match status" value="1"/>
</dbReference>
<dbReference type="GO" id="GO:0005507">
    <property type="term" value="F:copper ion binding"/>
    <property type="evidence" value="ECO:0007669"/>
    <property type="project" value="TreeGrafter"/>
</dbReference>
<dbReference type="Gene3D" id="3.40.50.1000">
    <property type="entry name" value="HAD superfamily/HAD-like"/>
    <property type="match status" value="1"/>
</dbReference>
<dbReference type="EMBL" id="MCFL01000001">
    <property type="protein sequence ID" value="ORZ41520.1"/>
    <property type="molecule type" value="Genomic_DNA"/>
</dbReference>
<dbReference type="InterPro" id="IPR017969">
    <property type="entry name" value="Heavy-metal-associated_CS"/>
</dbReference>
<dbReference type="SUPFAM" id="SSF81665">
    <property type="entry name" value="Calcium ATPase, transmembrane domain M"/>
    <property type="match status" value="1"/>
</dbReference>
<dbReference type="InterPro" id="IPR023299">
    <property type="entry name" value="ATPase_P-typ_cyto_dom_N"/>
</dbReference>
<dbReference type="GO" id="GO:0043682">
    <property type="term" value="F:P-type divalent copper transporter activity"/>
    <property type="evidence" value="ECO:0007669"/>
    <property type="project" value="TreeGrafter"/>
</dbReference>
<evidence type="ECO:0000256" key="2">
    <source>
        <dbReference type="ARBA" id="ARBA00006024"/>
    </source>
</evidence>
<feature type="transmembrane region" description="Helical" evidence="8">
    <location>
        <begin position="706"/>
        <end position="727"/>
    </location>
</feature>
<dbReference type="GO" id="GO:0016020">
    <property type="term" value="C:membrane"/>
    <property type="evidence" value="ECO:0007669"/>
    <property type="project" value="UniProtKB-SubCell"/>
</dbReference>
<keyword evidence="6 8" id="KW-1133">Transmembrane helix</keyword>